<comment type="caution">
    <text evidence="1">The sequence shown here is derived from an EMBL/GenBank/DDBJ whole genome shotgun (WGS) entry which is preliminary data.</text>
</comment>
<dbReference type="Proteomes" id="UP000032142">
    <property type="component" value="Unassembled WGS sequence"/>
</dbReference>
<dbReference type="EMBL" id="JRRC01144013">
    <property type="protein sequence ID" value="KHG00687.1"/>
    <property type="molecule type" value="Genomic_DNA"/>
</dbReference>
<name>A0A0B0MJY8_GOSAR</name>
<sequence>MPKRVQIIWRKAHLARCELQDLRCLAE</sequence>
<evidence type="ECO:0000313" key="2">
    <source>
        <dbReference type="Proteomes" id="UP000032142"/>
    </source>
</evidence>
<reference evidence="2" key="1">
    <citation type="submission" date="2014-09" db="EMBL/GenBank/DDBJ databases">
        <authorList>
            <person name="Mudge J."/>
            <person name="Ramaraj T."/>
            <person name="Lindquist I.E."/>
            <person name="Bharti A.K."/>
            <person name="Sundararajan A."/>
            <person name="Cameron C.T."/>
            <person name="Woodward J.E."/>
            <person name="May G.D."/>
            <person name="Brubaker C."/>
            <person name="Broadhvest J."/>
            <person name="Wilkins T.A."/>
        </authorList>
    </citation>
    <scope>NUCLEOTIDE SEQUENCE</scope>
    <source>
        <strain evidence="2">cv. AKA8401</strain>
    </source>
</reference>
<evidence type="ECO:0000313" key="1">
    <source>
        <dbReference type="EMBL" id="KHG00687.1"/>
    </source>
</evidence>
<proteinExistence type="predicted"/>
<dbReference type="AlphaFoldDB" id="A0A0B0MJY8"/>
<keyword evidence="2" id="KW-1185">Reference proteome</keyword>
<accession>A0A0B0MJY8</accession>
<gene>
    <name evidence="1" type="ORF">F383_39043</name>
</gene>
<organism evidence="1 2">
    <name type="scientific">Gossypium arboreum</name>
    <name type="common">Tree cotton</name>
    <name type="synonym">Gossypium nanking</name>
    <dbReference type="NCBI Taxonomy" id="29729"/>
    <lineage>
        <taxon>Eukaryota</taxon>
        <taxon>Viridiplantae</taxon>
        <taxon>Streptophyta</taxon>
        <taxon>Embryophyta</taxon>
        <taxon>Tracheophyta</taxon>
        <taxon>Spermatophyta</taxon>
        <taxon>Magnoliopsida</taxon>
        <taxon>eudicotyledons</taxon>
        <taxon>Gunneridae</taxon>
        <taxon>Pentapetalae</taxon>
        <taxon>rosids</taxon>
        <taxon>malvids</taxon>
        <taxon>Malvales</taxon>
        <taxon>Malvaceae</taxon>
        <taxon>Malvoideae</taxon>
        <taxon>Gossypium</taxon>
    </lineage>
</organism>
<protein>
    <submittedName>
        <fullName evidence="1">Uncharacterized protein</fullName>
    </submittedName>
</protein>